<dbReference type="InterPro" id="IPR036034">
    <property type="entry name" value="PDZ_sf"/>
</dbReference>
<dbReference type="EMBL" id="JBHSUS010000001">
    <property type="protein sequence ID" value="MFC6439630.1"/>
    <property type="molecule type" value="Genomic_DNA"/>
</dbReference>
<dbReference type="PANTHER" id="PTHR42837">
    <property type="entry name" value="REGULATOR OF SIGMA-E PROTEASE RSEP"/>
    <property type="match status" value="1"/>
</dbReference>
<evidence type="ECO:0000256" key="5">
    <source>
        <dbReference type="ARBA" id="ARBA00022692"/>
    </source>
</evidence>
<evidence type="ECO:0000256" key="4">
    <source>
        <dbReference type="ARBA" id="ARBA00022670"/>
    </source>
</evidence>
<evidence type="ECO:0000256" key="7">
    <source>
        <dbReference type="ARBA" id="ARBA00022833"/>
    </source>
</evidence>
<dbReference type="SMART" id="SM00228">
    <property type="entry name" value="PDZ"/>
    <property type="match status" value="2"/>
</dbReference>
<dbReference type="PROSITE" id="PS50106">
    <property type="entry name" value="PDZ"/>
    <property type="match status" value="1"/>
</dbReference>
<proteinExistence type="inferred from homology"/>
<dbReference type="Pfam" id="PF17820">
    <property type="entry name" value="PDZ_6"/>
    <property type="match status" value="1"/>
</dbReference>
<dbReference type="CDD" id="cd23082">
    <property type="entry name" value="cpPDZ1_EcRseP-like"/>
    <property type="match status" value="1"/>
</dbReference>
<evidence type="ECO:0000256" key="8">
    <source>
        <dbReference type="ARBA" id="ARBA00022989"/>
    </source>
</evidence>
<accession>A0ABW1XK48</accession>
<evidence type="ECO:0000256" key="6">
    <source>
        <dbReference type="ARBA" id="ARBA00022801"/>
    </source>
</evidence>
<name>A0ABW1XK48_9ALTE</name>
<dbReference type="NCBIfam" id="NF008046">
    <property type="entry name" value="PRK10779.1"/>
    <property type="match status" value="1"/>
</dbReference>
<dbReference type="CDD" id="cd06163">
    <property type="entry name" value="S2P-M50_PDZ_RseP-like"/>
    <property type="match status" value="2"/>
</dbReference>
<dbReference type="GO" id="GO:0006508">
    <property type="term" value="P:proteolysis"/>
    <property type="evidence" value="ECO:0007669"/>
    <property type="project" value="UniProtKB-KW"/>
</dbReference>
<organism evidence="13 14">
    <name type="scientific">Pseudobowmanella zhangzhouensis</name>
    <dbReference type="NCBI Taxonomy" id="1537679"/>
    <lineage>
        <taxon>Bacteria</taxon>
        <taxon>Pseudomonadati</taxon>
        <taxon>Pseudomonadota</taxon>
        <taxon>Gammaproteobacteria</taxon>
        <taxon>Alteromonadales</taxon>
        <taxon>Alteromonadaceae</taxon>
    </lineage>
</organism>
<keyword evidence="8 11" id="KW-1133">Transmembrane helix</keyword>
<comment type="similarity">
    <text evidence="3 11">Belongs to the peptidase M50B family.</text>
</comment>
<keyword evidence="5 11" id="KW-0812">Transmembrane</keyword>
<dbReference type="InterPro" id="IPR004387">
    <property type="entry name" value="Pept_M50_Zn"/>
</dbReference>
<comment type="subcellular location">
    <subcellularLocation>
        <location evidence="2">Membrane</location>
        <topology evidence="2">Multi-pass membrane protein</topology>
    </subcellularLocation>
</comment>
<evidence type="ECO:0000313" key="13">
    <source>
        <dbReference type="EMBL" id="MFC6439630.1"/>
    </source>
</evidence>
<keyword evidence="9 11" id="KW-0482">Metalloprotease</keyword>
<dbReference type="Pfam" id="PF02163">
    <property type="entry name" value="Peptidase_M50"/>
    <property type="match status" value="1"/>
</dbReference>
<keyword evidence="14" id="KW-1185">Reference proteome</keyword>
<keyword evidence="10 11" id="KW-0472">Membrane</keyword>
<evidence type="ECO:0000313" key="14">
    <source>
        <dbReference type="Proteomes" id="UP001596364"/>
    </source>
</evidence>
<feature type="transmembrane region" description="Helical" evidence="11">
    <location>
        <begin position="99"/>
        <end position="126"/>
    </location>
</feature>
<evidence type="ECO:0000256" key="1">
    <source>
        <dbReference type="ARBA" id="ARBA00001947"/>
    </source>
</evidence>
<feature type="domain" description="PDZ" evidence="12">
    <location>
        <begin position="201"/>
        <end position="256"/>
    </location>
</feature>
<dbReference type="SUPFAM" id="SSF50156">
    <property type="entry name" value="PDZ domain-like"/>
    <property type="match status" value="2"/>
</dbReference>
<dbReference type="CDD" id="cd23081">
    <property type="entry name" value="cpPDZ_EcRseP-like"/>
    <property type="match status" value="1"/>
</dbReference>
<dbReference type="Proteomes" id="UP001596364">
    <property type="component" value="Unassembled WGS sequence"/>
</dbReference>
<keyword evidence="6 11" id="KW-0378">Hydrolase</keyword>
<sequence>MTGFIWSLMFFILAIGLLVAVHEWGHFWVARRCGVKVLRFSIGFGKPLWRTKDKSGTEFVIAAIPLGGYVQMLDERAEQVPEKDLPFAFNRQHVLKRMAIIAAGPLVNFIFAVFALMLMYLIGIYAAKPVVGDITPGSIAERAGLPVGSEIVSVGDQETHTWEAARLEVVHHKGDNQLTLEIIPPGGLDPQRVNLDIRQWDFDPEKESPFSSLGIELFTPKTTPVLALVEENSAASAAGLQVGDKIIGLDGTQIEDWGQIQGYLVSRPGQSVIMDVEREGNILTLSATLGAVNQGNKQVGYLGVAPTRDSWPEGMLSLQRLSPWSALIEGGVETWRYIRFTFSAIGKLLTGDFSLNNLSGPISIAQGAGASADIGLAYFLRFLAIVSVSLGVLNLLPVPVLDGGHLVFYVFEWISGKPVPERVQEIGYRLGGMLLFAMMSIAIFNDIARL</sequence>
<dbReference type="EC" id="3.4.24.-" evidence="11"/>
<dbReference type="RefSeq" id="WP_131257092.1">
    <property type="nucleotide sequence ID" value="NZ_JBHSUS010000001.1"/>
</dbReference>
<dbReference type="NCBIfam" id="TIGR00054">
    <property type="entry name" value="RIP metalloprotease RseP"/>
    <property type="match status" value="1"/>
</dbReference>
<evidence type="ECO:0000256" key="2">
    <source>
        <dbReference type="ARBA" id="ARBA00004141"/>
    </source>
</evidence>
<comment type="cofactor">
    <cofactor evidence="1 11">
        <name>Zn(2+)</name>
        <dbReference type="ChEBI" id="CHEBI:29105"/>
    </cofactor>
</comment>
<keyword evidence="7 11" id="KW-0862">Zinc</keyword>
<evidence type="ECO:0000256" key="3">
    <source>
        <dbReference type="ARBA" id="ARBA00007931"/>
    </source>
</evidence>
<evidence type="ECO:0000259" key="12">
    <source>
        <dbReference type="PROSITE" id="PS50106"/>
    </source>
</evidence>
<evidence type="ECO:0000256" key="9">
    <source>
        <dbReference type="ARBA" id="ARBA00023049"/>
    </source>
</evidence>
<reference evidence="14" key="1">
    <citation type="journal article" date="2019" name="Int. J. Syst. Evol. Microbiol.">
        <title>The Global Catalogue of Microorganisms (GCM) 10K type strain sequencing project: providing services to taxonomists for standard genome sequencing and annotation.</title>
        <authorList>
            <consortium name="The Broad Institute Genomics Platform"/>
            <consortium name="The Broad Institute Genome Sequencing Center for Infectious Disease"/>
            <person name="Wu L."/>
            <person name="Ma J."/>
        </authorList>
    </citation>
    <scope>NUCLEOTIDE SEQUENCE [LARGE SCALE GENOMIC DNA]</scope>
    <source>
        <strain evidence="14">CGMCC 1.16031</strain>
    </source>
</reference>
<dbReference type="Gene3D" id="2.30.42.10">
    <property type="match status" value="2"/>
</dbReference>
<dbReference type="InterPro" id="IPR001478">
    <property type="entry name" value="PDZ"/>
</dbReference>
<evidence type="ECO:0000256" key="11">
    <source>
        <dbReference type="RuleBase" id="RU362031"/>
    </source>
</evidence>
<keyword evidence="4 13" id="KW-0645">Protease</keyword>
<dbReference type="PANTHER" id="PTHR42837:SF2">
    <property type="entry name" value="MEMBRANE METALLOPROTEASE ARASP2, CHLOROPLASTIC-RELATED"/>
    <property type="match status" value="1"/>
</dbReference>
<dbReference type="GO" id="GO:0008233">
    <property type="term" value="F:peptidase activity"/>
    <property type="evidence" value="ECO:0007669"/>
    <property type="project" value="UniProtKB-KW"/>
</dbReference>
<feature type="transmembrane region" description="Helical" evidence="11">
    <location>
        <begin position="6"/>
        <end position="29"/>
    </location>
</feature>
<dbReference type="InterPro" id="IPR008915">
    <property type="entry name" value="Peptidase_M50"/>
</dbReference>
<dbReference type="InterPro" id="IPR041489">
    <property type="entry name" value="PDZ_6"/>
</dbReference>
<gene>
    <name evidence="13" type="primary">rseP</name>
    <name evidence="13" type="ORF">ACFP85_05625</name>
</gene>
<comment type="caution">
    <text evidence="13">The sequence shown here is derived from an EMBL/GenBank/DDBJ whole genome shotgun (WGS) entry which is preliminary data.</text>
</comment>
<keyword evidence="11" id="KW-0479">Metal-binding</keyword>
<protein>
    <recommendedName>
        <fullName evidence="11">Zinc metalloprotease</fullName>
        <ecNumber evidence="11">3.4.24.-</ecNumber>
    </recommendedName>
</protein>
<evidence type="ECO:0000256" key="10">
    <source>
        <dbReference type="ARBA" id="ARBA00023136"/>
    </source>
</evidence>